<comment type="caution">
    <text evidence="2">The sequence shown here is derived from an EMBL/GenBank/DDBJ whole genome shotgun (WGS) entry which is preliminary data.</text>
</comment>
<gene>
    <name evidence="2" type="ORF">CLV54_0380</name>
</gene>
<organism evidence="2 3">
    <name type="scientific">Compostimonas suwonensis</name>
    <dbReference type="NCBI Taxonomy" id="1048394"/>
    <lineage>
        <taxon>Bacteria</taxon>
        <taxon>Bacillati</taxon>
        <taxon>Actinomycetota</taxon>
        <taxon>Actinomycetes</taxon>
        <taxon>Micrococcales</taxon>
        <taxon>Microbacteriaceae</taxon>
        <taxon>Compostimonas</taxon>
    </lineage>
</organism>
<dbReference type="Gene3D" id="1.20.120.450">
    <property type="entry name" value="dinb family like domain"/>
    <property type="match status" value="1"/>
</dbReference>
<dbReference type="InterPro" id="IPR034660">
    <property type="entry name" value="DinB/YfiT-like"/>
</dbReference>
<dbReference type="Proteomes" id="UP000230161">
    <property type="component" value="Unassembled WGS sequence"/>
</dbReference>
<dbReference type="EMBL" id="PGFB01000001">
    <property type="protein sequence ID" value="PJJ65348.1"/>
    <property type="molecule type" value="Genomic_DNA"/>
</dbReference>
<evidence type="ECO:0000313" key="2">
    <source>
        <dbReference type="EMBL" id="PJJ65348.1"/>
    </source>
</evidence>
<name>A0A2M9C4A0_9MICO</name>
<keyword evidence="3" id="KW-1185">Reference proteome</keyword>
<dbReference type="RefSeq" id="WP_100343253.1">
    <property type="nucleotide sequence ID" value="NZ_PGFB01000001.1"/>
</dbReference>
<dbReference type="AlphaFoldDB" id="A0A2M9C4A0"/>
<accession>A0A2M9C4A0</accession>
<protein>
    <recommendedName>
        <fullName evidence="1">DinB-like domain-containing protein</fullName>
    </recommendedName>
</protein>
<dbReference type="OrthoDB" id="3376896at2"/>
<reference evidence="2 3" key="1">
    <citation type="submission" date="2017-11" db="EMBL/GenBank/DDBJ databases">
        <title>Genomic Encyclopedia of Archaeal and Bacterial Type Strains, Phase II (KMG-II): From Individual Species to Whole Genera.</title>
        <authorList>
            <person name="Goeker M."/>
        </authorList>
    </citation>
    <scope>NUCLEOTIDE SEQUENCE [LARGE SCALE GENOMIC DNA]</scope>
    <source>
        <strain evidence="2 3">DSM 25625</strain>
    </source>
</reference>
<sequence length="171" mass="19362">MPITPDTKNWTWVLERRCPECGFDSSAVEFEQLPQLVRQNAASWRPVFARESVRVRPDDATWSNLEYGAHVRDVFRVFDGRLALMLREDDPAFENWDQDATALAERYNEQDPAVVADELEAAAASVADAFARVATEQLGRTGRRSDGSTFTVETLGKYFIHDPVHHLHDVG</sequence>
<proteinExistence type="predicted"/>
<evidence type="ECO:0000259" key="1">
    <source>
        <dbReference type="Pfam" id="PF12867"/>
    </source>
</evidence>
<dbReference type="SUPFAM" id="SSF109854">
    <property type="entry name" value="DinB/YfiT-like putative metalloenzymes"/>
    <property type="match status" value="1"/>
</dbReference>
<dbReference type="InterPro" id="IPR024775">
    <property type="entry name" value="DinB-like"/>
</dbReference>
<evidence type="ECO:0000313" key="3">
    <source>
        <dbReference type="Proteomes" id="UP000230161"/>
    </source>
</evidence>
<dbReference type="Pfam" id="PF12867">
    <property type="entry name" value="DinB_2"/>
    <property type="match status" value="1"/>
</dbReference>
<feature type="domain" description="DinB-like" evidence="1">
    <location>
        <begin position="51"/>
        <end position="168"/>
    </location>
</feature>